<evidence type="ECO:0000313" key="2">
    <source>
        <dbReference type="Proteomes" id="UP000324222"/>
    </source>
</evidence>
<dbReference type="Proteomes" id="UP000324222">
    <property type="component" value="Unassembled WGS sequence"/>
</dbReference>
<gene>
    <name evidence="1" type="ORF">E2C01_094321</name>
</gene>
<accession>A0A5B7JWU9</accession>
<name>A0A5B7JWU9_PORTR</name>
<organism evidence="1 2">
    <name type="scientific">Portunus trituberculatus</name>
    <name type="common">Swimming crab</name>
    <name type="synonym">Neptunus trituberculatus</name>
    <dbReference type="NCBI Taxonomy" id="210409"/>
    <lineage>
        <taxon>Eukaryota</taxon>
        <taxon>Metazoa</taxon>
        <taxon>Ecdysozoa</taxon>
        <taxon>Arthropoda</taxon>
        <taxon>Crustacea</taxon>
        <taxon>Multicrustacea</taxon>
        <taxon>Malacostraca</taxon>
        <taxon>Eumalacostraca</taxon>
        <taxon>Eucarida</taxon>
        <taxon>Decapoda</taxon>
        <taxon>Pleocyemata</taxon>
        <taxon>Brachyura</taxon>
        <taxon>Eubrachyura</taxon>
        <taxon>Portunoidea</taxon>
        <taxon>Portunidae</taxon>
        <taxon>Portuninae</taxon>
        <taxon>Portunus</taxon>
    </lineage>
</organism>
<keyword evidence="2" id="KW-1185">Reference proteome</keyword>
<evidence type="ECO:0000313" key="1">
    <source>
        <dbReference type="EMBL" id="MPC98933.1"/>
    </source>
</evidence>
<reference evidence="1 2" key="1">
    <citation type="submission" date="2019-05" db="EMBL/GenBank/DDBJ databases">
        <title>Another draft genome of Portunus trituberculatus and its Hox gene families provides insights of decapod evolution.</title>
        <authorList>
            <person name="Jeong J.-H."/>
            <person name="Song I."/>
            <person name="Kim S."/>
            <person name="Choi T."/>
            <person name="Kim D."/>
            <person name="Ryu S."/>
            <person name="Kim W."/>
        </authorList>
    </citation>
    <scope>NUCLEOTIDE SEQUENCE [LARGE SCALE GENOMIC DNA]</scope>
    <source>
        <tissue evidence="1">Muscle</tissue>
    </source>
</reference>
<comment type="caution">
    <text evidence="1">The sequence shown here is derived from an EMBL/GenBank/DDBJ whole genome shotgun (WGS) entry which is preliminary data.</text>
</comment>
<dbReference type="EMBL" id="VSRR010116201">
    <property type="protein sequence ID" value="MPC98933.1"/>
    <property type="molecule type" value="Genomic_DNA"/>
</dbReference>
<proteinExistence type="predicted"/>
<protein>
    <submittedName>
        <fullName evidence="1">Uncharacterized protein</fullName>
    </submittedName>
</protein>
<sequence>MPHPALVEVPRAPMI</sequence>